<name>A0A7J9N195_GOSSC</name>
<accession>A0A7J9N195</accession>
<sequence>MEGTSISRLPMLKQTSYAYLSGVKTSKPKVKWISEEDKLANANSKVHNAIFSEIGPLDFRHISKCTVAKKVWIILKTK</sequence>
<evidence type="ECO:0000313" key="1">
    <source>
        <dbReference type="EMBL" id="MBA0876924.1"/>
    </source>
</evidence>
<organism evidence="1 2">
    <name type="scientific">Gossypium schwendimanii</name>
    <name type="common">Cotton</name>
    <dbReference type="NCBI Taxonomy" id="34291"/>
    <lineage>
        <taxon>Eukaryota</taxon>
        <taxon>Viridiplantae</taxon>
        <taxon>Streptophyta</taxon>
        <taxon>Embryophyta</taxon>
        <taxon>Tracheophyta</taxon>
        <taxon>Spermatophyta</taxon>
        <taxon>Magnoliopsida</taxon>
        <taxon>eudicotyledons</taxon>
        <taxon>Gunneridae</taxon>
        <taxon>Pentapetalae</taxon>
        <taxon>rosids</taxon>
        <taxon>malvids</taxon>
        <taxon>Malvales</taxon>
        <taxon>Malvaceae</taxon>
        <taxon>Malvoideae</taxon>
        <taxon>Gossypium</taxon>
    </lineage>
</organism>
<gene>
    <name evidence="1" type="ORF">Goshw_022581</name>
</gene>
<comment type="caution">
    <text evidence="1">The sequence shown here is derived from an EMBL/GenBank/DDBJ whole genome shotgun (WGS) entry which is preliminary data.</text>
</comment>
<proteinExistence type="predicted"/>
<reference evidence="1 2" key="1">
    <citation type="journal article" date="2019" name="Genome Biol. Evol.">
        <title>Insights into the evolution of the New World diploid cottons (Gossypium, subgenus Houzingenia) based on genome sequencing.</title>
        <authorList>
            <person name="Grover C.E."/>
            <person name="Arick M.A. 2nd"/>
            <person name="Thrash A."/>
            <person name="Conover J.L."/>
            <person name="Sanders W.S."/>
            <person name="Peterson D.G."/>
            <person name="Frelichowski J.E."/>
            <person name="Scheffler J.A."/>
            <person name="Scheffler B.E."/>
            <person name="Wendel J.F."/>
        </authorList>
    </citation>
    <scope>NUCLEOTIDE SEQUENCE [LARGE SCALE GENOMIC DNA]</scope>
    <source>
        <strain evidence="1">1</strain>
        <tissue evidence="1">Leaf</tissue>
    </source>
</reference>
<evidence type="ECO:0000313" key="2">
    <source>
        <dbReference type="Proteomes" id="UP000593576"/>
    </source>
</evidence>
<dbReference type="AlphaFoldDB" id="A0A7J9N195"/>
<dbReference type="Proteomes" id="UP000593576">
    <property type="component" value="Unassembled WGS sequence"/>
</dbReference>
<dbReference type="OrthoDB" id="10563633at2759"/>
<protein>
    <submittedName>
        <fullName evidence="1">Uncharacterized protein</fullName>
    </submittedName>
</protein>
<dbReference type="EMBL" id="JABFAF010266560">
    <property type="protein sequence ID" value="MBA0876924.1"/>
    <property type="molecule type" value="Genomic_DNA"/>
</dbReference>
<keyword evidence="2" id="KW-1185">Reference proteome</keyword>